<dbReference type="EMBL" id="AUZX01001074">
    <property type="protein sequence ID" value="EQD79940.1"/>
    <property type="molecule type" value="Genomic_DNA"/>
</dbReference>
<accession>T1DCY7</accession>
<feature type="non-terminal residue" evidence="2">
    <location>
        <position position="147"/>
    </location>
</feature>
<dbReference type="Pfam" id="PF01380">
    <property type="entry name" value="SIS"/>
    <property type="match status" value="1"/>
</dbReference>
<feature type="non-terminal residue" evidence="2">
    <location>
        <position position="1"/>
    </location>
</feature>
<dbReference type="InterPro" id="IPR001347">
    <property type="entry name" value="SIS_dom"/>
</dbReference>
<proteinExistence type="predicted"/>
<organism evidence="2">
    <name type="scientific">mine drainage metagenome</name>
    <dbReference type="NCBI Taxonomy" id="410659"/>
    <lineage>
        <taxon>unclassified sequences</taxon>
        <taxon>metagenomes</taxon>
        <taxon>ecological metagenomes</taxon>
    </lineage>
</organism>
<keyword evidence="2" id="KW-0413">Isomerase</keyword>
<comment type="caution">
    <text evidence="2">The sequence shown here is derived from an EMBL/GenBank/DDBJ whole genome shotgun (WGS) entry which is preliminary data.</text>
</comment>
<evidence type="ECO:0000313" key="2">
    <source>
        <dbReference type="EMBL" id="EQD79940.1"/>
    </source>
</evidence>
<dbReference type="GO" id="GO:0016853">
    <property type="term" value="F:isomerase activity"/>
    <property type="evidence" value="ECO:0007669"/>
    <property type="project" value="UniProtKB-KW"/>
</dbReference>
<sequence>RYEEVWFCGAGTSAFIGESLCVYLSERQSAVRYIAVPSTELVAHPEQLLRRGVRRLVVSFGRSGDSPESVATLGLLERADCGGLHITCNARGALARSTGARQRAIVLPEATHDSGFAMTSSYSTMLLYALAVFDAVPIQEVVTRMIA</sequence>
<dbReference type="PROSITE" id="PS51464">
    <property type="entry name" value="SIS"/>
    <property type="match status" value="1"/>
</dbReference>
<dbReference type="InterPro" id="IPR046348">
    <property type="entry name" value="SIS_dom_sf"/>
</dbReference>
<feature type="domain" description="SIS" evidence="1">
    <location>
        <begin position="1"/>
        <end position="141"/>
    </location>
</feature>
<name>T1DCY7_9ZZZZ</name>
<gene>
    <name evidence="2" type="ORF">B1A_01411</name>
</gene>
<reference evidence="2" key="1">
    <citation type="submission" date="2013-08" db="EMBL/GenBank/DDBJ databases">
        <authorList>
            <person name="Mendez C."/>
            <person name="Richter M."/>
            <person name="Ferrer M."/>
            <person name="Sanchez J."/>
        </authorList>
    </citation>
    <scope>NUCLEOTIDE SEQUENCE</scope>
</reference>
<evidence type="ECO:0000259" key="1">
    <source>
        <dbReference type="PROSITE" id="PS51464"/>
    </source>
</evidence>
<dbReference type="SUPFAM" id="SSF53697">
    <property type="entry name" value="SIS domain"/>
    <property type="match status" value="1"/>
</dbReference>
<reference evidence="2" key="2">
    <citation type="journal article" date="2014" name="ISME J.">
        <title>Microbial stratification in low pH oxic and suboxic macroscopic growths along an acid mine drainage.</title>
        <authorList>
            <person name="Mendez-Garcia C."/>
            <person name="Mesa V."/>
            <person name="Sprenger R.R."/>
            <person name="Richter M."/>
            <person name="Diez M.S."/>
            <person name="Solano J."/>
            <person name="Bargiela R."/>
            <person name="Golyshina O.V."/>
            <person name="Manteca A."/>
            <person name="Ramos J.L."/>
            <person name="Gallego J.R."/>
            <person name="Llorente I."/>
            <person name="Martins Dos Santos V.A."/>
            <person name="Jensen O.N."/>
            <person name="Pelaez A.I."/>
            <person name="Sanchez J."/>
            <person name="Ferrer M."/>
        </authorList>
    </citation>
    <scope>NUCLEOTIDE SEQUENCE</scope>
</reference>
<dbReference type="GO" id="GO:0097367">
    <property type="term" value="F:carbohydrate derivative binding"/>
    <property type="evidence" value="ECO:0007669"/>
    <property type="project" value="InterPro"/>
</dbReference>
<dbReference type="AlphaFoldDB" id="T1DCY7"/>
<dbReference type="Gene3D" id="3.40.50.10490">
    <property type="entry name" value="Glucose-6-phosphate isomerase like protein, domain 1"/>
    <property type="match status" value="1"/>
</dbReference>
<dbReference type="GO" id="GO:1901135">
    <property type="term" value="P:carbohydrate derivative metabolic process"/>
    <property type="evidence" value="ECO:0007669"/>
    <property type="project" value="InterPro"/>
</dbReference>
<protein>
    <submittedName>
        <fullName evidence="2">Tagatose-6-phosphate aldose/ketose isomerase</fullName>
    </submittedName>
</protein>